<dbReference type="Ensembl" id="ENSHHUT00000038604.1">
    <property type="protein sequence ID" value="ENSHHUP00000037125.1"/>
    <property type="gene ID" value="ENSHHUG00000023000.1"/>
</dbReference>
<dbReference type="InterPro" id="IPR055251">
    <property type="entry name" value="SOS1_NGEF_PH"/>
</dbReference>
<dbReference type="InterPro" id="IPR000219">
    <property type="entry name" value="DH_dom"/>
</dbReference>
<evidence type="ECO:0000256" key="1">
    <source>
        <dbReference type="ARBA" id="ARBA00022658"/>
    </source>
</evidence>
<reference evidence="8" key="2">
    <citation type="submission" date="2025-08" db="UniProtKB">
        <authorList>
            <consortium name="Ensembl"/>
        </authorList>
    </citation>
    <scope>IDENTIFICATION</scope>
</reference>
<dbReference type="SUPFAM" id="SSF50729">
    <property type="entry name" value="PH domain-like"/>
    <property type="match status" value="1"/>
</dbReference>
<dbReference type="Pfam" id="PF22697">
    <property type="entry name" value="SOS1_NGEF_PH"/>
    <property type="match status" value="1"/>
</dbReference>
<accession>A0A4W5MII3</accession>
<dbReference type="Gene3D" id="2.30.29.30">
    <property type="entry name" value="Pleckstrin-homology domain (PH domain)/Phosphotyrosine-binding domain (PTB)"/>
    <property type="match status" value="1"/>
</dbReference>
<keyword evidence="1" id="KW-0344">Guanine-nucleotide releasing factor</keyword>
<dbReference type="Gene3D" id="1.10.10.10">
    <property type="entry name" value="Winged helix-like DNA-binding domain superfamily/Winged helix DNA-binding domain"/>
    <property type="match status" value="2"/>
</dbReference>
<dbReference type="GO" id="GO:0035556">
    <property type="term" value="P:intracellular signal transduction"/>
    <property type="evidence" value="ECO:0007669"/>
    <property type="project" value="InterPro"/>
</dbReference>
<reference evidence="8" key="3">
    <citation type="submission" date="2025-09" db="UniProtKB">
        <authorList>
            <consortium name="Ensembl"/>
        </authorList>
    </citation>
    <scope>IDENTIFICATION</scope>
</reference>
<dbReference type="GO" id="GO:0005096">
    <property type="term" value="F:GTPase activator activity"/>
    <property type="evidence" value="ECO:0007669"/>
    <property type="project" value="TreeGrafter"/>
</dbReference>
<keyword evidence="9" id="KW-1185">Reference proteome</keyword>
<dbReference type="InterPro" id="IPR036390">
    <property type="entry name" value="WH_DNA-bd_sf"/>
</dbReference>
<name>A0A4W5MII3_9TELE</name>
<dbReference type="PROSITE" id="PS00741">
    <property type="entry name" value="DH_1"/>
    <property type="match status" value="1"/>
</dbReference>
<dbReference type="GO" id="GO:0007186">
    <property type="term" value="P:G protein-coupled receptor signaling pathway"/>
    <property type="evidence" value="ECO:0007669"/>
    <property type="project" value="TreeGrafter"/>
</dbReference>
<dbReference type="InterPro" id="IPR000591">
    <property type="entry name" value="DEP_dom"/>
</dbReference>
<dbReference type="GO" id="GO:0023051">
    <property type="term" value="P:regulation of signaling"/>
    <property type="evidence" value="ECO:0007669"/>
    <property type="project" value="TreeGrafter"/>
</dbReference>
<feature type="region of interest" description="Disordered" evidence="3">
    <location>
        <begin position="848"/>
        <end position="883"/>
    </location>
</feature>
<dbReference type="InterPro" id="IPR036388">
    <property type="entry name" value="WH-like_DNA-bd_sf"/>
</dbReference>
<evidence type="ECO:0000259" key="5">
    <source>
        <dbReference type="PROSITE" id="PS50010"/>
    </source>
</evidence>
<dbReference type="Pfam" id="PF00610">
    <property type="entry name" value="DEP"/>
    <property type="match status" value="2"/>
</dbReference>
<feature type="domain" description="PDZ" evidence="6">
    <location>
        <begin position="450"/>
        <end position="497"/>
    </location>
</feature>
<dbReference type="SUPFAM" id="SSF50156">
    <property type="entry name" value="PDZ domain-like"/>
    <property type="match status" value="1"/>
</dbReference>
<dbReference type="InterPro" id="IPR001478">
    <property type="entry name" value="PDZ"/>
</dbReference>
<organism evidence="8 9">
    <name type="scientific">Hucho hucho</name>
    <name type="common">huchen</name>
    <dbReference type="NCBI Taxonomy" id="62062"/>
    <lineage>
        <taxon>Eukaryota</taxon>
        <taxon>Metazoa</taxon>
        <taxon>Chordata</taxon>
        <taxon>Craniata</taxon>
        <taxon>Vertebrata</taxon>
        <taxon>Euteleostomi</taxon>
        <taxon>Actinopterygii</taxon>
        <taxon>Neopterygii</taxon>
        <taxon>Teleostei</taxon>
        <taxon>Protacanthopterygii</taxon>
        <taxon>Salmoniformes</taxon>
        <taxon>Salmonidae</taxon>
        <taxon>Salmoninae</taxon>
        <taxon>Hucho</taxon>
    </lineage>
</organism>
<dbReference type="InterPro" id="IPR036034">
    <property type="entry name" value="PDZ_sf"/>
</dbReference>
<keyword evidence="2" id="KW-0175">Coiled coil</keyword>
<dbReference type="Gene3D" id="1.20.900.10">
    <property type="entry name" value="Dbl homology (DH) domain"/>
    <property type="match status" value="1"/>
</dbReference>
<dbReference type="InterPro" id="IPR051832">
    <property type="entry name" value="mTOR-Rac_regulators"/>
</dbReference>
<evidence type="ECO:0000259" key="7">
    <source>
        <dbReference type="PROSITE" id="PS50186"/>
    </source>
</evidence>
<reference evidence="9" key="1">
    <citation type="submission" date="2018-06" db="EMBL/GenBank/DDBJ databases">
        <title>Genome assembly of Danube salmon.</title>
        <authorList>
            <person name="Macqueen D.J."/>
            <person name="Gundappa M.K."/>
        </authorList>
    </citation>
    <scope>NUCLEOTIDE SEQUENCE [LARGE SCALE GENOMIC DNA]</scope>
</reference>
<dbReference type="InterPro" id="IPR001331">
    <property type="entry name" value="GDS_CDC24_CS"/>
</dbReference>
<feature type="region of interest" description="Disordered" evidence="3">
    <location>
        <begin position="776"/>
        <end position="798"/>
    </location>
</feature>
<dbReference type="PROSITE" id="PS50010">
    <property type="entry name" value="DH_2"/>
    <property type="match status" value="1"/>
</dbReference>
<dbReference type="InterPro" id="IPR001849">
    <property type="entry name" value="PH_domain"/>
</dbReference>
<evidence type="ECO:0000259" key="4">
    <source>
        <dbReference type="PROSITE" id="PS50003"/>
    </source>
</evidence>
<sequence length="1365" mass="155495">MLLGGKKSTDIPLEGYLLSPIQRICKYPLLLKELLKRTPKKHADYPAVEEALQAMKAVCSNINETKRQMEKLEALEQLQSHIEGWEGTNLTDICTELLLHGNLLKISAGNIQERVFFLFDNLLVYCKRKSRVSGKKSTKRTKSINGPLYLFRGRINTEVMEVENVEDGTADYHSNNYTVTNGWKIHNTAKNKWFVCMAKNSEDKQKWLDAILREREQRESLKLGMERDAYVMIAEKGEKLYHMMMTKSRHLIKDRRRKLSIVPKCFMGNEFVSWLIDSGEISKPDEGVNLGQALLENGIIHHVSDKHQFKNEQVLYRFRYDDGTYKARSEMEDIMSKGVRLYCRLHSLFTPVVKDRDHHLKTFKSVVPASKLVDWLLSQGDCSTRDDAVTLGVGLCNNGFMHHVLEKSEFKDDSQFFRFYADEEMEGTSSKSKQLQRNDFKLIENILAKSLVIHPEEEDYGFEIEEKNKAIVVKSVTRGSHAEMTGLQAGRKIFTINEDLVFLRPFQEVETMINQAFCIRRSLLTVYMNLSDYQEVLEHFTSSQQEHPEMVRDLALPLYQWMNGTDYGLSRLSMSDDSVPLVSMMVDNVHLEHGVVYEYVSTAGIKSHVLEKMVEPKGCFSLTAKILEAFAGDDKHFVRNCSQLISQSDRVVSMPQFEFRNICDTKLESIRRRISSYQQFAQELRNKACPTFKQAGVRPHPLGCMDFVPTNCHVNLMQVSYPKTTTATGRAFSIRFGRKNSFFGLDPDQANLNPMSHTQHCVTSMGAPSYSCSGLGEEGEWDIEGSGEGTPDRRQQAHQGKGLSFLLKQEDMEIQDAYIRLYSRLDIAVREMRQYVTQIDVLLSSITEPTQPQGSEPPAYEASQPPSLAPEEGDHEKAEHGGIKRVCFKVTEEDQEDSGHDTMSYRDSYSECNSNRDSVLSYTSVRSNSSYLGSDEMGSGDELPCDMRIPSDKQDKLHGCLEHLFNQVDSINSLLKGPVMTKACEETKHFHPDHTQPEFRHTEDWTVRCRYIIHKNIQEDPWNLPSSIKTLVESLQRFVDDGKNQLLLALLKCTDTALQLRRDVIFCQSAAGAVCTLAEQLLAALRARFNNAGEYEEDSKETSRKWLEQAAAIGVLLNFQASLAPHVKEERTMLEDTKAALLDLDKVTVFFRQLENECLVANTPVCYHVEGSRQALKVTLYLDSCHFSELPTRLRNGGSLKLHTVLFTRALERPEGVSQQDCVSMEEFQQRTNAVSLEKVKAYYRKLRAFYLEKSNLPTDSNTTAMKIDQLLRPLNTLDDLCRLMHSYLNVRPNAAGHLSGVSVLCVSSELCNRLGACHITMCATGMQRCTLSVTLEQAMILARNHSLMPRCIMQTMDIMRKQVP</sequence>
<dbReference type="InterPro" id="IPR035899">
    <property type="entry name" value="DBL_dom_sf"/>
</dbReference>
<dbReference type="FunFam" id="1.10.10.10:FF:000090">
    <property type="entry name" value="Phosphatidylinositol-3,4,5-trisphosphate dependent Rac exchange factor 1"/>
    <property type="match status" value="1"/>
</dbReference>
<dbReference type="GO" id="GO:0005886">
    <property type="term" value="C:plasma membrane"/>
    <property type="evidence" value="ECO:0007669"/>
    <property type="project" value="TreeGrafter"/>
</dbReference>
<feature type="domain" description="DEP" evidence="7">
    <location>
        <begin position="353"/>
        <end position="421"/>
    </location>
</feature>
<dbReference type="GeneTree" id="ENSGT00940000159925"/>
<dbReference type="SUPFAM" id="SSF46785">
    <property type="entry name" value="Winged helix' DNA-binding domain"/>
    <property type="match status" value="2"/>
</dbReference>
<proteinExistence type="predicted"/>
<feature type="coiled-coil region" evidence="2">
    <location>
        <begin position="48"/>
        <end position="75"/>
    </location>
</feature>
<dbReference type="FunFam" id="1.10.10.10:FF:000094">
    <property type="entry name" value="Phosphatidylinositol-3,4,5-trisphosphate dependent Rac exchange factor 1"/>
    <property type="match status" value="1"/>
</dbReference>
<feature type="compositionally biased region" description="Basic and acidic residues" evidence="3">
    <location>
        <begin position="872"/>
        <end position="882"/>
    </location>
</feature>
<evidence type="ECO:0000313" key="9">
    <source>
        <dbReference type="Proteomes" id="UP000314982"/>
    </source>
</evidence>
<evidence type="ECO:0000259" key="6">
    <source>
        <dbReference type="PROSITE" id="PS50106"/>
    </source>
</evidence>
<feature type="domain" description="DH" evidence="5">
    <location>
        <begin position="1"/>
        <end position="65"/>
    </location>
</feature>
<dbReference type="InterPro" id="IPR011993">
    <property type="entry name" value="PH-like_dom_sf"/>
</dbReference>
<dbReference type="Gene3D" id="2.30.42.10">
    <property type="match status" value="1"/>
</dbReference>
<dbReference type="Pfam" id="PF00621">
    <property type="entry name" value="RhoGEF"/>
    <property type="match status" value="1"/>
</dbReference>
<feature type="domain" description="PH" evidence="4">
    <location>
        <begin position="96"/>
        <end position="216"/>
    </location>
</feature>
<dbReference type="FunFam" id="2.30.29.30:FF:000055">
    <property type="entry name" value="Phosphatidylinositol 3,4,5-trisphosphate-dependent Rac exchanger 1 protein-like"/>
    <property type="match status" value="1"/>
</dbReference>
<feature type="domain" description="DEP" evidence="7">
    <location>
        <begin position="246"/>
        <end position="320"/>
    </location>
</feature>
<evidence type="ECO:0000256" key="3">
    <source>
        <dbReference type="SAM" id="MobiDB-lite"/>
    </source>
</evidence>
<dbReference type="PROSITE" id="PS50003">
    <property type="entry name" value="PH_DOMAIN"/>
    <property type="match status" value="1"/>
</dbReference>
<dbReference type="SMART" id="SM00049">
    <property type="entry name" value="DEP"/>
    <property type="match status" value="2"/>
</dbReference>
<dbReference type="PANTHER" id="PTHR22829">
    <property type="entry name" value="DEP DOMAIN PROTEIN"/>
    <property type="match status" value="1"/>
</dbReference>
<dbReference type="PROSITE" id="PS50106">
    <property type="entry name" value="PDZ"/>
    <property type="match status" value="1"/>
</dbReference>
<evidence type="ECO:0000256" key="2">
    <source>
        <dbReference type="SAM" id="Coils"/>
    </source>
</evidence>
<dbReference type="PROSITE" id="PS50186">
    <property type="entry name" value="DEP"/>
    <property type="match status" value="2"/>
</dbReference>
<dbReference type="GO" id="GO:0005085">
    <property type="term" value="F:guanyl-nucleotide exchange factor activity"/>
    <property type="evidence" value="ECO:0007669"/>
    <property type="project" value="UniProtKB-KW"/>
</dbReference>
<evidence type="ECO:0000313" key="8">
    <source>
        <dbReference type="Ensembl" id="ENSHHUP00000037125.1"/>
    </source>
</evidence>
<dbReference type="Proteomes" id="UP000314982">
    <property type="component" value="Unassembled WGS sequence"/>
</dbReference>
<dbReference type="CDD" id="cd01224">
    <property type="entry name" value="PH_Collybistin_ASEF"/>
    <property type="match status" value="1"/>
</dbReference>
<dbReference type="SUPFAM" id="SSF48065">
    <property type="entry name" value="DBL homology domain (DH-domain)"/>
    <property type="match status" value="1"/>
</dbReference>
<dbReference type="CDD" id="cd04440">
    <property type="entry name" value="DEP_2_P-Rex"/>
    <property type="match status" value="1"/>
</dbReference>
<protein>
    <submittedName>
        <fullName evidence="8">Phosphatidylinositol-3,4,5-trisphosphate dependent Rac exchange factor 1</fullName>
    </submittedName>
</protein>
<dbReference type="SMART" id="SM00233">
    <property type="entry name" value="PH"/>
    <property type="match status" value="1"/>
</dbReference>
<dbReference type="PANTHER" id="PTHR22829:SF6">
    <property type="entry name" value="PHOSPHATIDYLINOSITOL 3,4,5-TRISPHOSPHATE-DEPENDENT RAC EXCHANGER 1 PROTEIN"/>
    <property type="match status" value="1"/>
</dbReference>